<dbReference type="Proteomes" id="UP000245697">
    <property type="component" value="Unassembled WGS sequence"/>
</dbReference>
<feature type="chain" id="PRO_5039619808" evidence="5">
    <location>
        <begin position="22"/>
        <end position="449"/>
    </location>
</feature>
<dbReference type="GO" id="GO:0005576">
    <property type="term" value="C:extracellular region"/>
    <property type="evidence" value="ECO:0007669"/>
    <property type="project" value="TreeGrafter"/>
</dbReference>
<dbReference type="InterPro" id="IPR000772">
    <property type="entry name" value="Ricin_B_lectin"/>
</dbReference>
<dbReference type="SMART" id="SM00458">
    <property type="entry name" value="RICIN"/>
    <property type="match status" value="1"/>
</dbReference>
<dbReference type="PANTHER" id="PTHR11177:SF392">
    <property type="entry name" value="HAP41P"/>
    <property type="match status" value="1"/>
</dbReference>
<protein>
    <submittedName>
        <fullName evidence="7">GH18 family chitinase</fullName>
    </submittedName>
</protein>
<reference evidence="7 8" key="1">
    <citation type="submission" date="2018-05" db="EMBL/GenBank/DDBJ databases">
        <title>Genomic Encyclopedia of Archaeal and Bacterial Type Strains, Phase II (KMG-II): from individual species to whole genera.</title>
        <authorList>
            <person name="Goeker M."/>
        </authorList>
    </citation>
    <scope>NUCLEOTIDE SEQUENCE [LARGE SCALE GENOMIC DNA]</scope>
    <source>
        <strain evidence="7 8">DSM 45184</strain>
    </source>
</reference>
<dbReference type="InterPro" id="IPR017853">
    <property type="entry name" value="GH"/>
</dbReference>
<dbReference type="InterPro" id="IPR035992">
    <property type="entry name" value="Ricin_B-like_lectins"/>
</dbReference>
<dbReference type="PROSITE" id="PS51910">
    <property type="entry name" value="GH18_2"/>
    <property type="match status" value="1"/>
</dbReference>
<feature type="signal peptide" evidence="5">
    <location>
        <begin position="1"/>
        <end position="21"/>
    </location>
</feature>
<dbReference type="Gene3D" id="3.40.5.30">
    <property type="entry name" value="(Trans)glycosidases - domain 2"/>
    <property type="match status" value="1"/>
</dbReference>
<dbReference type="Gene3D" id="3.20.20.80">
    <property type="entry name" value="Glycosidases"/>
    <property type="match status" value="1"/>
</dbReference>
<dbReference type="OrthoDB" id="227157at2"/>
<keyword evidence="2 3" id="KW-0326">Glycosidase</keyword>
<evidence type="ECO:0000256" key="4">
    <source>
        <dbReference type="RuleBase" id="RU004453"/>
    </source>
</evidence>
<dbReference type="InterPro" id="IPR050314">
    <property type="entry name" value="Glycosyl_Hydrlase_18"/>
</dbReference>
<dbReference type="GO" id="GO:0004568">
    <property type="term" value="F:chitinase activity"/>
    <property type="evidence" value="ECO:0007669"/>
    <property type="project" value="TreeGrafter"/>
</dbReference>
<evidence type="ECO:0000256" key="2">
    <source>
        <dbReference type="ARBA" id="ARBA00023295"/>
    </source>
</evidence>
<sequence length="449" mass="47036">MKIKKALAAALTFATSAIALAAPQPAQAVVLPNGFKSVGYMPSWAGSVTSVQYSKLTHINYSFALPNANGTLQPIENTAKLQQLVTLGHQNNVRVSLAVGGWNDGNDSAFESLAANAGTRTTFVNSLMSVVRQYNLDGIDMDWEYPDPGASANNYTALMGQLSTALHNEGKLLTAAVVSEGGAANGVQPAVFGYVDWLNIMAYDGGTPHANYDWSIAAANFWKSRGLPKAKTVLGVPFYSRPGYYTYGQLVALDPANANRDCTTAGGAQQCYNGLPTIRRKTQWAMANAGGIMNWELSQDATGANSLVSAIYETVMSGSGPVGRTGPITGVGGRCVDIAGASSANGTAVQLYDCNGTTAQSWTVGTDGTVRGLGKCLDVNAAGTANGALVQIYDCNGTGAQQWQSSPDGTLRNPASGRCLDAQNNSSANGTRLQIWDCFAGTNQRWTLP</sequence>
<dbReference type="EMBL" id="QGGR01000011">
    <property type="protein sequence ID" value="PWK45180.1"/>
    <property type="molecule type" value="Genomic_DNA"/>
</dbReference>
<comment type="caution">
    <text evidence="7">The sequence shown here is derived from an EMBL/GenBank/DDBJ whole genome shotgun (WGS) entry which is preliminary data.</text>
</comment>
<evidence type="ECO:0000313" key="7">
    <source>
        <dbReference type="EMBL" id="PWK45180.1"/>
    </source>
</evidence>
<accession>A0A316FDQ9</accession>
<dbReference type="RefSeq" id="WP_109596194.1">
    <property type="nucleotide sequence ID" value="NZ_BONA01000061.1"/>
</dbReference>
<keyword evidence="1 3" id="KW-0378">Hydrolase</keyword>
<comment type="similarity">
    <text evidence="4">Belongs to the glycosyl hydrolase 18 family.</text>
</comment>
<evidence type="ECO:0000256" key="1">
    <source>
        <dbReference type="ARBA" id="ARBA00022801"/>
    </source>
</evidence>
<name>A0A316FDQ9_9ACTN</name>
<dbReference type="InterPro" id="IPR001579">
    <property type="entry name" value="Glyco_hydro_18_chit_AS"/>
</dbReference>
<proteinExistence type="inferred from homology"/>
<dbReference type="SUPFAM" id="SSF51445">
    <property type="entry name" value="(Trans)glycosidases"/>
    <property type="match status" value="1"/>
</dbReference>
<evidence type="ECO:0000256" key="5">
    <source>
        <dbReference type="SAM" id="SignalP"/>
    </source>
</evidence>
<dbReference type="GO" id="GO:0005975">
    <property type="term" value="P:carbohydrate metabolic process"/>
    <property type="evidence" value="ECO:0007669"/>
    <property type="project" value="InterPro"/>
</dbReference>
<evidence type="ECO:0000256" key="3">
    <source>
        <dbReference type="RuleBase" id="RU000489"/>
    </source>
</evidence>
<dbReference type="CDD" id="cd23451">
    <property type="entry name" value="beta-trefoil_Ricin_laminarinase"/>
    <property type="match status" value="1"/>
</dbReference>
<dbReference type="Pfam" id="PF00652">
    <property type="entry name" value="Ricin_B_lectin"/>
    <property type="match status" value="1"/>
</dbReference>
<dbReference type="GO" id="GO:0006032">
    <property type="term" value="P:chitin catabolic process"/>
    <property type="evidence" value="ECO:0007669"/>
    <property type="project" value="TreeGrafter"/>
</dbReference>
<dbReference type="SUPFAM" id="SSF50370">
    <property type="entry name" value="Ricin B-like lectins"/>
    <property type="match status" value="1"/>
</dbReference>
<dbReference type="Gene3D" id="2.80.10.50">
    <property type="match status" value="1"/>
</dbReference>
<organism evidence="7 8">
    <name type="scientific">Actinoplanes xinjiangensis</name>
    <dbReference type="NCBI Taxonomy" id="512350"/>
    <lineage>
        <taxon>Bacteria</taxon>
        <taxon>Bacillati</taxon>
        <taxon>Actinomycetota</taxon>
        <taxon>Actinomycetes</taxon>
        <taxon>Micromonosporales</taxon>
        <taxon>Micromonosporaceae</taxon>
        <taxon>Actinoplanes</taxon>
    </lineage>
</organism>
<dbReference type="Pfam" id="PF00704">
    <property type="entry name" value="Glyco_hydro_18"/>
    <property type="match status" value="1"/>
</dbReference>
<keyword evidence="8" id="KW-1185">Reference proteome</keyword>
<keyword evidence="5" id="KW-0732">Signal</keyword>
<dbReference type="PROSITE" id="PS01095">
    <property type="entry name" value="GH18_1"/>
    <property type="match status" value="1"/>
</dbReference>
<gene>
    <name evidence="7" type="ORF">BC793_111154</name>
</gene>
<dbReference type="AlphaFoldDB" id="A0A316FDQ9"/>
<dbReference type="PROSITE" id="PS50231">
    <property type="entry name" value="RICIN_B_LECTIN"/>
    <property type="match status" value="1"/>
</dbReference>
<dbReference type="InterPro" id="IPR001223">
    <property type="entry name" value="Glyco_hydro18_cat"/>
</dbReference>
<dbReference type="PANTHER" id="PTHR11177">
    <property type="entry name" value="CHITINASE"/>
    <property type="match status" value="1"/>
</dbReference>
<feature type="domain" description="GH18" evidence="6">
    <location>
        <begin position="35"/>
        <end position="318"/>
    </location>
</feature>
<dbReference type="SMART" id="SM00636">
    <property type="entry name" value="Glyco_18"/>
    <property type="match status" value="1"/>
</dbReference>
<evidence type="ECO:0000313" key="8">
    <source>
        <dbReference type="Proteomes" id="UP000245697"/>
    </source>
</evidence>
<dbReference type="InterPro" id="IPR011583">
    <property type="entry name" value="Chitinase_II/V-like_cat"/>
</dbReference>
<dbReference type="GO" id="GO:0008061">
    <property type="term" value="F:chitin binding"/>
    <property type="evidence" value="ECO:0007669"/>
    <property type="project" value="InterPro"/>
</dbReference>
<evidence type="ECO:0000259" key="6">
    <source>
        <dbReference type="PROSITE" id="PS51910"/>
    </source>
</evidence>